<protein>
    <submittedName>
        <fullName evidence="1">Uncharacterized protein</fullName>
    </submittedName>
</protein>
<reference evidence="1 2" key="1">
    <citation type="submission" date="2019-09" db="EMBL/GenBank/DDBJ databases">
        <authorList>
            <person name="Ou C."/>
        </authorList>
    </citation>
    <scope>NUCLEOTIDE SEQUENCE [LARGE SCALE GENOMIC DNA]</scope>
    <source>
        <strain evidence="1">S2</strain>
        <tissue evidence="1">Leaf</tissue>
    </source>
</reference>
<accession>A0A5N5FXS4</accession>
<reference evidence="2" key="2">
    <citation type="submission" date="2019-10" db="EMBL/GenBank/DDBJ databases">
        <title>A de novo genome assembly of a pear dwarfing rootstock.</title>
        <authorList>
            <person name="Wang F."/>
            <person name="Wang J."/>
            <person name="Li S."/>
            <person name="Zhang Y."/>
            <person name="Fang M."/>
            <person name="Ma L."/>
            <person name="Zhao Y."/>
            <person name="Jiang S."/>
        </authorList>
    </citation>
    <scope>NUCLEOTIDE SEQUENCE [LARGE SCALE GENOMIC DNA]</scope>
</reference>
<comment type="caution">
    <text evidence="1">The sequence shown here is derived from an EMBL/GenBank/DDBJ whole genome shotgun (WGS) entry which is preliminary data.</text>
</comment>
<proteinExistence type="predicted"/>
<reference evidence="1 2" key="3">
    <citation type="submission" date="2019-11" db="EMBL/GenBank/DDBJ databases">
        <title>A de novo genome assembly of a pear dwarfing rootstock.</title>
        <authorList>
            <person name="Wang F."/>
            <person name="Wang J."/>
            <person name="Li S."/>
            <person name="Zhang Y."/>
            <person name="Fang M."/>
            <person name="Ma L."/>
            <person name="Zhao Y."/>
            <person name="Jiang S."/>
        </authorList>
    </citation>
    <scope>NUCLEOTIDE SEQUENCE [LARGE SCALE GENOMIC DNA]</scope>
    <source>
        <strain evidence="1">S2</strain>
        <tissue evidence="1">Leaf</tissue>
    </source>
</reference>
<dbReference type="Proteomes" id="UP000327157">
    <property type="component" value="Chromosome 11"/>
</dbReference>
<gene>
    <name evidence="1" type="ORF">D8674_006108</name>
</gene>
<organism evidence="1 2">
    <name type="scientific">Pyrus ussuriensis x Pyrus communis</name>
    <dbReference type="NCBI Taxonomy" id="2448454"/>
    <lineage>
        <taxon>Eukaryota</taxon>
        <taxon>Viridiplantae</taxon>
        <taxon>Streptophyta</taxon>
        <taxon>Embryophyta</taxon>
        <taxon>Tracheophyta</taxon>
        <taxon>Spermatophyta</taxon>
        <taxon>Magnoliopsida</taxon>
        <taxon>eudicotyledons</taxon>
        <taxon>Gunneridae</taxon>
        <taxon>Pentapetalae</taxon>
        <taxon>rosids</taxon>
        <taxon>fabids</taxon>
        <taxon>Rosales</taxon>
        <taxon>Rosaceae</taxon>
        <taxon>Amygdaloideae</taxon>
        <taxon>Maleae</taxon>
        <taxon>Pyrus</taxon>
    </lineage>
</organism>
<sequence length="53" mass="5892">MPSLLKGGHPAACDRWCVVAVQVFKLLRLPLFEWHSLPTPRKISSPLWPAGLA</sequence>
<dbReference type="EMBL" id="SMOL01000559">
    <property type="protein sequence ID" value="KAB2606391.1"/>
    <property type="molecule type" value="Genomic_DNA"/>
</dbReference>
<evidence type="ECO:0000313" key="2">
    <source>
        <dbReference type="Proteomes" id="UP000327157"/>
    </source>
</evidence>
<evidence type="ECO:0000313" key="1">
    <source>
        <dbReference type="EMBL" id="KAB2606391.1"/>
    </source>
</evidence>
<dbReference type="AlphaFoldDB" id="A0A5N5FXS4"/>
<keyword evidence="2" id="KW-1185">Reference proteome</keyword>
<name>A0A5N5FXS4_9ROSA</name>